<dbReference type="PANTHER" id="PTHR19353">
    <property type="entry name" value="FATTY ACID DESATURASE 2"/>
    <property type="match status" value="1"/>
</dbReference>
<dbReference type="Proteomes" id="UP001500620">
    <property type="component" value="Unassembled WGS sequence"/>
</dbReference>
<keyword evidence="2" id="KW-0472">Membrane</keyword>
<dbReference type="InterPro" id="IPR012171">
    <property type="entry name" value="Fatty_acid_desaturase"/>
</dbReference>
<dbReference type="Pfam" id="PF00487">
    <property type="entry name" value="FA_desaturase"/>
    <property type="match status" value="1"/>
</dbReference>
<reference evidence="5" key="1">
    <citation type="journal article" date="2019" name="Int. J. Syst. Evol. Microbiol.">
        <title>The Global Catalogue of Microorganisms (GCM) 10K type strain sequencing project: providing services to taxonomists for standard genome sequencing and annotation.</title>
        <authorList>
            <consortium name="The Broad Institute Genomics Platform"/>
            <consortium name="The Broad Institute Genome Sequencing Center for Infectious Disease"/>
            <person name="Wu L."/>
            <person name="Ma J."/>
        </authorList>
    </citation>
    <scope>NUCLEOTIDE SEQUENCE [LARGE SCALE GENOMIC DNA]</scope>
    <source>
        <strain evidence="5">JCM 17441</strain>
    </source>
</reference>
<evidence type="ECO:0000259" key="3">
    <source>
        <dbReference type="Pfam" id="PF00487"/>
    </source>
</evidence>
<accession>A0ABP8DGV9</accession>
<keyword evidence="2" id="KW-0812">Transmembrane</keyword>
<dbReference type="RefSeq" id="WP_345132757.1">
    <property type="nucleotide sequence ID" value="NZ_BAABAT010000022.1"/>
</dbReference>
<feature type="transmembrane region" description="Helical" evidence="2">
    <location>
        <begin position="44"/>
        <end position="65"/>
    </location>
</feature>
<dbReference type="InterPro" id="IPR005804">
    <property type="entry name" value="FA_desaturase_dom"/>
</dbReference>
<organism evidence="4 5">
    <name type="scientific">Dactylosporangium darangshiense</name>
    <dbReference type="NCBI Taxonomy" id="579108"/>
    <lineage>
        <taxon>Bacteria</taxon>
        <taxon>Bacillati</taxon>
        <taxon>Actinomycetota</taxon>
        <taxon>Actinomycetes</taxon>
        <taxon>Micromonosporales</taxon>
        <taxon>Micromonosporaceae</taxon>
        <taxon>Dactylosporangium</taxon>
    </lineage>
</organism>
<keyword evidence="2" id="KW-1133">Transmembrane helix</keyword>
<evidence type="ECO:0000256" key="2">
    <source>
        <dbReference type="SAM" id="Phobius"/>
    </source>
</evidence>
<dbReference type="CDD" id="cd03506">
    <property type="entry name" value="Delta6-FADS-like"/>
    <property type="match status" value="1"/>
</dbReference>
<dbReference type="EMBL" id="BAABAT010000022">
    <property type="protein sequence ID" value="GAA4255748.1"/>
    <property type="molecule type" value="Genomic_DNA"/>
</dbReference>
<evidence type="ECO:0000313" key="4">
    <source>
        <dbReference type="EMBL" id="GAA4255748.1"/>
    </source>
</evidence>
<proteinExistence type="predicted"/>
<evidence type="ECO:0000313" key="5">
    <source>
        <dbReference type="Proteomes" id="UP001500620"/>
    </source>
</evidence>
<comment type="caution">
    <text evidence="4">The sequence shown here is derived from an EMBL/GenBank/DDBJ whole genome shotgun (WGS) entry which is preliminary data.</text>
</comment>
<sequence length="356" mass="39587">MATTAASTIPPRRGDDTQRAAAPGSYYADLLRQVKAAGLLERRVGYYLTRIAVTGGFFVAAWIVFAVLGDSWWQLTVAASLAVIFTQIGFLGHDAGHRQIFRSKRANDLVGLVHGNLAIGLSYGWWVDKHNRHHAHPNQEDKDPDMDIGALAFTTRQARAKRGPLTRFIARHQRYLFFPLLLLEAVQLKVSSVQALTGRRLRHRAGETLMLALHAAGYLTAVLLVLSPLKAAAFIVVQQGLFGLYLGCSFAPNHKGMPVNATDDRTDFLRRQVLTARNVHGGWLVDFALGGLNYQIEHHLFPSMPRPNLRRAQPLVRSFCQQHDVSYCETTLLRSYAQALHHLHHVGQPLRATSAS</sequence>
<evidence type="ECO:0000256" key="1">
    <source>
        <dbReference type="SAM" id="MobiDB-lite"/>
    </source>
</evidence>
<feature type="region of interest" description="Disordered" evidence="1">
    <location>
        <begin position="1"/>
        <end position="20"/>
    </location>
</feature>
<feature type="transmembrane region" description="Helical" evidence="2">
    <location>
        <begin position="209"/>
        <end position="226"/>
    </location>
</feature>
<keyword evidence="5" id="KW-1185">Reference proteome</keyword>
<dbReference type="PANTHER" id="PTHR19353:SF19">
    <property type="entry name" value="DELTA(5) FATTY ACID DESATURASE C-RELATED"/>
    <property type="match status" value="1"/>
</dbReference>
<protein>
    <submittedName>
        <fullName evidence="4">Acyl-CoA desaturase</fullName>
    </submittedName>
</protein>
<name>A0ABP8DGV9_9ACTN</name>
<gene>
    <name evidence="4" type="ORF">GCM10022255_065790</name>
</gene>
<feature type="domain" description="Fatty acid desaturase" evidence="3">
    <location>
        <begin position="71"/>
        <end position="330"/>
    </location>
</feature>
<feature type="transmembrane region" description="Helical" evidence="2">
    <location>
        <begin position="71"/>
        <end position="92"/>
    </location>
</feature>
<dbReference type="PIRSF" id="PIRSF015921">
    <property type="entry name" value="FA_sphinglp_des"/>
    <property type="match status" value="1"/>
</dbReference>